<dbReference type="SMART" id="SM00355">
    <property type="entry name" value="ZnF_C2H2"/>
    <property type="match status" value="2"/>
</dbReference>
<dbReference type="GO" id="GO:0008270">
    <property type="term" value="F:zinc ion binding"/>
    <property type="evidence" value="ECO:0007669"/>
    <property type="project" value="UniProtKB-KW"/>
</dbReference>
<feature type="compositionally biased region" description="Low complexity" evidence="6">
    <location>
        <begin position="60"/>
        <end position="72"/>
    </location>
</feature>
<sequence length="367" mass="38680">MGACCCKPEGNDQELVLESSSSFPDRRRSGSPRRRDSAGSARGQGVRAGSESPIERQRSGRQSPGSWQSSSSRTRRFHGEELDVQMSSSGVKYHCPLCFEEGLSESQLVEHVYFQHPAQQELTVCPICAHHEIGDGSFITRDLRAHLRSKHRQPSGGTAAGGIVGSGSPGSASAHMRRRHSHQEGGSSSRNSRRGSRNGGSSRHPAHLSDLDAAANCFVSAGDPPTPTGSLRAAHSQGYCDRSSPTSSGSNRSSPLEYSAGPSRGSTPSGGPASPSQRRPPCSSSALRCSLCSTVMHCSTGPPSPFGFDADATPVVAVLFCGHIFHPDCLSQVTSAAELTDPSCPICSRSSCSSPHMRSRSCSPGMM</sequence>
<organism evidence="8 9">
    <name type="scientific">Cymbomonas tetramitiformis</name>
    <dbReference type="NCBI Taxonomy" id="36881"/>
    <lineage>
        <taxon>Eukaryota</taxon>
        <taxon>Viridiplantae</taxon>
        <taxon>Chlorophyta</taxon>
        <taxon>Pyramimonadophyceae</taxon>
        <taxon>Pyramimonadales</taxon>
        <taxon>Pyramimonadaceae</taxon>
        <taxon>Cymbomonas</taxon>
    </lineage>
</organism>
<feature type="region of interest" description="Disordered" evidence="6">
    <location>
        <begin position="148"/>
        <end position="207"/>
    </location>
</feature>
<evidence type="ECO:0000259" key="7">
    <source>
        <dbReference type="PROSITE" id="PS50089"/>
    </source>
</evidence>
<dbReference type="InterPro" id="IPR001841">
    <property type="entry name" value="Znf_RING"/>
</dbReference>
<keyword evidence="5" id="KW-0863">Zinc-finger</keyword>
<gene>
    <name evidence="8" type="ORF">CYMTET_27440</name>
</gene>
<feature type="compositionally biased region" description="Gly residues" evidence="6">
    <location>
        <begin position="158"/>
        <end position="168"/>
    </location>
</feature>
<accession>A0AAE0FQE6</accession>
<dbReference type="InterPro" id="IPR008598">
    <property type="entry name" value="Di19_Zn-bd"/>
</dbReference>
<feature type="compositionally biased region" description="Basic and acidic residues" evidence="6">
    <location>
        <begin position="24"/>
        <end position="37"/>
    </location>
</feature>
<dbReference type="AlphaFoldDB" id="A0AAE0FQE6"/>
<evidence type="ECO:0000256" key="6">
    <source>
        <dbReference type="SAM" id="MobiDB-lite"/>
    </source>
</evidence>
<proteinExistence type="predicted"/>
<evidence type="ECO:0000256" key="2">
    <source>
        <dbReference type="ARBA" id="ARBA00039332"/>
    </source>
</evidence>
<evidence type="ECO:0000256" key="1">
    <source>
        <dbReference type="ARBA" id="ARBA00022843"/>
    </source>
</evidence>
<dbReference type="InterPro" id="IPR052498">
    <property type="entry name" value="E3_ubiq-protein_ligase_RNF138"/>
</dbReference>
<dbReference type="PANTHER" id="PTHR46968:SF2">
    <property type="entry name" value="E3 UBIQUITIN-PROTEIN LIGASE RNF138"/>
    <property type="match status" value="1"/>
</dbReference>
<dbReference type="GO" id="GO:0061630">
    <property type="term" value="F:ubiquitin protein ligase activity"/>
    <property type="evidence" value="ECO:0007669"/>
    <property type="project" value="TreeGrafter"/>
</dbReference>
<keyword evidence="9" id="KW-1185">Reference proteome</keyword>
<feature type="region of interest" description="Disordered" evidence="6">
    <location>
        <begin position="226"/>
        <end position="279"/>
    </location>
</feature>
<dbReference type="GO" id="GO:0035861">
    <property type="term" value="C:site of double-strand break"/>
    <property type="evidence" value="ECO:0007669"/>
    <property type="project" value="TreeGrafter"/>
</dbReference>
<dbReference type="PANTHER" id="PTHR46968">
    <property type="entry name" value="E3 UBIQUITIN-PROTEIN LIGASE RNF138"/>
    <property type="match status" value="1"/>
</dbReference>
<feature type="region of interest" description="Disordered" evidence="6">
    <location>
        <begin position="16"/>
        <end position="76"/>
    </location>
</feature>
<dbReference type="InterPro" id="IPR013087">
    <property type="entry name" value="Znf_C2H2_type"/>
</dbReference>
<protein>
    <recommendedName>
        <fullName evidence="2">E3 ubiquitin-protein ligase RNF138</fullName>
    </recommendedName>
    <alternativeName>
        <fullName evidence="4">RING finger protein 138</fullName>
    </alternativeName>
    <alternativeName>
        <fullName evidence="3">RING-type E3 ubiquitin transferase RNF138</fullName>
    </alternativeName>
</protein>
<evidence type="ECO:0000313" key="9">
    <source>
        <dbReference type="Proteomes" id="UP001190700"/>
    </source>
</evidence>
<reference evidence="8 9" key="1">
    <citation type="journal article" date="2015" name="Genome Biol. Evol.">
        <title>Comparative Genomics of a Bacterivorous Green Alga Reveals Evolutionary Causalities and Consequences of Phago-Mixotrophic Mode of Nutrition.</title>
        <authorList>
            <person name="Burns J.A."/>
            <person name="Paasch A."/>
            <person name="Narechania A."/>
            <person name="Kim E."/>
        </authorList>
    </citation>
    <scope>NUCLEOTIDE SEQUENCE [LARGE SCALE GENOMIC DNA]</scope>
    <source>
        <strain evidence="8 9">PLY_AMNH</strain>
    </source>
</reference>
<evidence type="ECO:0000256" key="3">
    <source>
        <dbReference type="ARBA" id="ARBA00041476"/>
    </source>
</evidence>
<dbReference type="GO" id="GO:0005634">
    <property type="term" value="C:nucleus"/>
    <property type="evidence" value="ECO:0007669"/>
    <property type="project" value="TreeGrafter"/>
</dbReference>
<evidence type="ECO:0000313" key="8">
    <source>
        <dbReference type="EMBL" id="KAK3263775.1"/>
    </source>
</evidence>
<dbReference type="PROSITE" id="PS50089">
    <property type="entry name" value="ZF_RING_2"/>
    <property type="match status" value="1"/>
</dbReference>
<dbReference type="SUPFAM" id="SSF57850">
    <property type="entry name" value="RING/U-box"/>
    <property type="match status" value="1"/>
</dbReference>
<name>A0AAE0FQE6_9CHLO</name>
<dbReference type="Pfam" id="PF05605">
    <property type="entry name" value="zf-Di19"/>
    <property type="match status" value="1"/>
</dbReference>
<keyword evidence="5" id="KW-0862">Zinc</keyword>
<keyword evidence="5" id="KW-0479">Metal-binding</keyword>
<dbReference type="EMBL" id="LGRX02015057">
    <property type="protein sequence ID" value="KAK3263775.1"/>
    <property type="molecule type" value="Genomic_DNA"/>
</dbReference>
<keyword evidence="1" id="KW-0832">Ubl conjugation</keyword>
<evidence type="ECO:0000256" key="5">
    <source>
        <dbReference type="PROSITE-ProRule" id="PRU00175"/>
    </source>
</evidence>
<feature type="compositionally biased region" description="Low complexity" evidence="6">
    <location>
        <begin position="243"/>
        <end position="279"/>
    </location>
</feature>
<evidence type="ECO:0000256" key="4">
    <source>
        <dbReference type="ARBA" id="ARBA00041652"/>
    </source>
</evidence>
<dbReference type="GO" id="GO:0000724">
    <property type="term" value="P:double-strand break repair via homologous recombination"/>
    <property type="evidence" value="ECO:0007669"/>
    <property type="project" value="TreeGrafter"/>
</dbReference>
<dbReference type="SMART" id="SM00184">
    <property type="entry name" value="RING"/>
    <property type="match status" value="1"/>
</dbReference>
<dbReference type="InterPro" id="IPR013083">
    <property type="entry name" value="Znf_RING/FYVE/PHD"/>
</dbReference>
<dbReference type="Gene3D" id="3.30.40.10">
    <property type="entry name" value="Zinc/RING finger domain, C3HC4 (zinc finger)"/>
    <property type="match status" value="1"/>
</dbReference>
<dbReference type="GO" id="GO:0003697">
    <property type="term" value="F:single-stranded DNA binding"/>
    <property type="evidence" value="ECO:0007669"/>
    <property type="project" value="TreeGrafter"/>
</dbReference>
<dbReference type="Proteomes" id="UP001190700">
    <property type="component" value="Unassembled WGS sequence"/>
</dbReference>
<comment type="caution">
    <text evidence="8">The sequence shown here is derived from an EMBL/GenBank/DDBJ whole genome shotgun (WGS) entry which is preliminary data.</text>
</comment>
<feature type="domain" description="RING-type" evidence="7">
    <location>
        <begin position="289"/>
        <end position="348"/>
    </location>
</feature>
<dbReference type="GO" id="GO:0010792">
    <property type="term" value="P:DNA double-strand break processing involved in repair via single-strand annealing"/>
    <property type="evidence" value="ECO:0007669"/>
    <property type="project" value="TreeGrafter"/>
</dbReference>